<evidence type="ECO:0000256" key="5">
    <source>
        <dbReference type="SAM" id="Coils"/>
    </source>
</evidence>
<feature type="region of interest" description="Disordered" evidence="6">
    <location>
        <begin position="515"/>
        <end position="542"/>
    </location>
</feature>
<dbReference type="InterPro" id="IPR013083">
    <property type="entry name" value="Znf_RING/FYVE/PHD"/>
</dbReference>
<sequence>MMGMGRFSGAAAAAQSDGAPAAAAAEPPPPGRTPGEEPKFERTPRSQRSPVWRFPKRVPGKAHCSASGTAMHDTLYEHQLLSIRQLEELEFKEGQLTTPNGMRMYLNWSVLADPCGAGKTRVVCALLYRELQRARANPMVFHGDWPRVRRAASGAHHAAVSMRCVRTQVPITVIITSLSIQGQWSRELAAWGIEHDVVSCKPKFEHFDQYVTQGAVRQGGLVLLMPVTMVKTWLPLLCNGQHRTRPAHEGGPLPAVHRVVYDEPDSTHIPAMPSLEWCRHVLLVSATFHRMFGRGYPNNMARRHYLYGTLNSLLGLHGMLQEAITVRQDEAAVQAAVQLPRVQRTMLQFRRPQVMRAVEDALPPHLRALAEADATDDLVRALGGVVYDSEQSVVDAVTANLRGALESAQKRAQQAALAYSADGEPPSNAETNARARVAELQARLDALEARVAENIHEPCNVCLEVADEPCLCPKCSANFCRDCLTRWLQTSHSCPMCRGNVSLSTVVYMQAAAAAGSGGDDGPSGAPAAAAAERDDDADSDDGVTLAELAAAPAADAAPRWDQVVYGSRQLALVGAAQGLCAAECAALERPIRGLVYSAAASTMGSMQEYLTDAGFRVAKLTGVHSTRTATLDGLRDGTYDFLIADAGTDAAGLDLPFVQYVLLPYACSDAVRTQIEGRAQRPGRQTPLHVVQMSTV</sequence>
<dbReference type="PROSITE" id="PS50089">
    <property type="entry name" value="ZF_RING_2"/>
    <property type="match status" value="1"/>
</dbReference>
<reference evidence="8" key="1">
    <citation type="journal article" date="2020" name="Nature">
        <title>Giant virus diversity and host interactions through global metagenomics.</title>
        <authorList>
            <person name="Schulz F."/>
            <person name="Roux S."/>
            <person name="Paez-Espino D."/>
            <person name="Jungbluth S."/>
            <person name="Walsh D.A."/>
            <person name="Denef V.J."/>
            <person name="McMahon K.D."/>
            <person name="Konstantinidis K.T."/>
            <person name="Eloe-Fadrosh E.A."/>
            <person name="Kyrpides N.C."/>
            <person name="Woyke T."/>
        </authorList>
    </citation>
    <scope>NUCLEOTIDE SEQUENCE</scope>
    <source>
        <strain evidence="8">GVMAG-S-1103017-74</strain>
    </source>
</reference>
<evidence type="ECO:0000256" key="4">
    <source>
        <dbReference type="ARBA" id="ARBA00022840"/>
    </source>
</evidence>
<dbReference type="GO" id="GO:0005634">
    <property type="term" value="C:nucleus"/>
    <property type="evidence" value="ECO:0007669"/>
    <property type="project" value="TreeGrafter"/>
</dbReference>
<dbReference type="GO" id="GO:0016787">
    <property type="term" value="F:hydrolase activity"/>
    <property type="evidence" value="ECO:0007669"/>
    <property type="project" value="UniProtKB-KW"/>
</dbReference>
<dbReference type="GO" id="GO:0008094">
    <property type="term" value="F:ATP-dependent activity, acting on DNA"/>
    <property type="evidence" value="ECO:0007669"/>
    <property type="project" value="TreeGrafter"/>
</dbReference>
<dbReference type="AlphaFoldDB" id="A0A6C0AUF9"/>
<keyword evidence="3" id="KW-0347">Helicase</keyword>
<evidence type="ECO:0000256" key="3">
    <source>
        <dbReference type="ARBA" id="ARBA00022806"/>
    </source>
</evidence>
<organism evidence="8">
    <name type="scientific">viral metagenome</name>
    <dbReference type="NCBI Taxonomy" id="1070528"/>
    <lineage>
        <taxon>unclassified sequences</taxon>
        <taxon>metagenomes</taxon>
        <taxon>organismal metagenomes</taxon>
    </lineage>
</organism>
<dbReference type="InterPro" id="IPR027417">
    <property type="entry name" value="P-loop_NTPase"/>
</dbReference>
<proteinExistence type="predicted"/>
<evidence type="ECO:0000256" key="2">
    <source>
        <dbReference type="ARBA" id="ARBA00022801"/>
    </source>
</evidence>
<evidence type="ECO:0000259" key="7">
    <source>
        <dbReference type="PROSITE" id="PS50089"/>
    </source>
</evidence>
<keyword evidence="4" id="KW-0067">ATP-binding</keyword>
<protein>
    <recommendedName>
        <fullName evidence="7">RING-type domain-containing protein</fullName>
    </recommendedName>
</protein>
<feature type="domain" description="RING-type" evidence="7">
    <location>
        <begin position="459"/>
        <end position="498"/>
    </location>
</feature>
<dbReference type="InterPro" id="IPR001841">
    <property type="entry name" value="Znf_RING"/>
</dbReference>
<dbReference type="SUPFAM" id="SSF52540">
    <property type="entry name" value="P-loop containing nucleoside triphosphate hydrolases"/>
    <property type="match status" value="1"/>
</dbReference>
<keyword evidence="5" id="KW-0175">Coiled coil</keyword>
<dbReference type="Gene3D" id="3.30.40.10">
    <property type="entry name" value="Zinc/RING finger domain, C3HC4 (zinc finger)"/>
    <property type="match status" value="1"/>
</dbReference>
<dbReference type="Pfam" id="PF13639">
    <property type="entry name" value="zf-RING_2"/>
    <property type="match status" value="1"/>
</dbReference>
<dbReference type="CDD" id="cd16619">
    <property type="entry name" value="mRING-HC-C4C4_TRIM37_C-VIII"/>
    <property type="match status" value="1"/>
</dbReference>
<dbReference type="GO" id="GO:0004386">
    <property type="term" value="F:helicase activity"/>
    <property type="evidence" value="ECO:0007669"/>
    <property type="project" value="UniProtKB-KW"/>
</dbReference>
<feature type="compositionally biased region" description="Basic and acidic residues" evidence="6">
    <location>
        <begin position="34"/>
        <end position="44"/>
    </location>
</feature>
<feature type="compositionally biased region" description="Low complexity" evidence="6">
    <location>
        <begin position="9"/>
        <end position="25"/>
    </location>
</feature>
<dbReference type="PANTHER" id="PTHR45626">
    <property type="entry name" value="TRANSCRIPTION TERMINATION FACTOR 2-RELATED"/>
    <property type="match status" value="1"/>
</dbReference>
<dbReference type="EMBL" id="MN740864">
    <property type="protein sequence ID" value="QHS82921.1"/>
    <property type="molecule type" value="Genomic_DNA"/>
</dbReference>
<evidence type="ECO:0000256" key="1">
    <source>
        <dbReference type="ARBA" id="ARBA00022741"/>
    </source>
</evidence>
<dbReference type="InterPro" id="IPR050628">
    <property type="entry name" value="SNF2_RAD54_helicase_TF"/>
</dbReference>
<accession>A0A6C0AUF9</accession>
<evidence type="ECO:0000256" key="6">
    <source>
        <dbReference type="SAM" id="MobiDB-lite"/>
    </source>
</evidence>
<evidence type="ECO:0000313" key="8">
    <source>
        <dbReference type="EMBL" id="QHS82921.1"/>
    </source>
</evidence>
<feature type="region of interest" description="Disordered" evidence="6">
    <location>
        <begin position="1"/>
        <end position="52"/>
    </location>
</feature>
<dbReference type="Gene3D" id="3.40.50.300">
    <property type="entry name" value="P-loop containing nucleotide triphosphate hydrolases"/>
    <property type="match status" value="2"/>
</dbReference>
<keyword evidence="2" id="KW-0378">Hydrolase</keyword>
<keyword evidence="1" id="KW-0547">Nucleotide-binding</keyword>
<dbReference type="GO" id="GO:0005524">
    <property type="term" value="F:ATP binding"/>
    <property type="evidence" value="ECO:0007669"/>
    <property type="project" value="UniProtKB-KW"/>
</dbReference>
<name>A0A6C0AUF9_9ZZZZ</name>
<dbReference type="GO" id="GO:0006281">
    <property type="term" value="P:DNA repair"/>
    <property type="evidence" value="ECO:0007669"/>
    <property type="project" value="TreeGrafter"/>
</dbReference>
<feature type="coiled-coil region" evidence="5">
    <location>
        <begin position="430"/>
        <end position="457"/>
    </location>
</feature>
<dbReference type="SUPFAM" id="SSF57850">
    <property type="entry name" value="RING/U-box"/>
    <property type="match status" value="1"/>
</dbReference>